<protein>
    <recommendedName>
        <fullName evidence="5">DUF2339 domain-containing protein</fullName>
    </recommendedName>
</protein>
<evidence type="ECO:0000313" key="3">
    <source>
        <dbReference type="EMBL" id="ORW07820.1"/>
    </source>
</evidence>
<dbReference type="Proteomes" id="UP000193487">
    <property type="component" value="Unassembled WGS sequence"/>
</dbReference>
<feature type="transmembrane region" description="Helical" evidence="2">
    <location>
        <begin position="496"/>
        <end position="520"/>
    </location>
</feature>
<dbReference type="EMBL" id="LQPE01000038">
    <property type="protein sequence ID" value="ORW07820.1"/>
    <property type="molecule type" value="Genomic_DNA"/>
</dbReference>
<dbReference type="PANTHER" id="PTHR38434">
    <property type="entry name" value="BLL2549 PROTEIN"/>
    <property type="match status" value="1"/>
</dbReference>
<reference evidence="3 4" key="1">
    <citation type="submission" date="2016-01" db="EMBL/GenBank/DDBJ databases">
        <title>The new phylogeny of the genus Mycobacterium.</title>
        <authorList>
            <person name="Tarcisio F."/>
            <person name="Conor M."/>
            <person name="Antonella G."/>
            <person name="Elisabetta G."/>
            <person name="Giulia F.S."/>
            <person name="Sara T."/>
            <person name="Anna F."/>
            <person name="Clotilde B."/>
            <person name="Roberto B."/>
            <person name="Veronica D.S."/>
            <person name="Fabio R."/>
            <person name="Monica P."/>
            <person name="Olivier J."/>
            <person name="Enrico T."/>
            <person name="Nicola S."/>
        </authorList>
    </citation>
    <scope>NUCLEOTIDE SEQUENCE [LARGE SCALE GENOMIC DNA]</scope>
    <source>
        <strain evidence="3 4">DSM 45166</strain>
    </source>
</reference>
<dbReference type="STRING" id="487514.A5707_19405"/>
<proteinExistence type="predicted"/>
<feature type="transmembrane region" description="Helical" evidence="2">
    <location>
        <begin position="331"/>
        <end position="351"/>
    </location>
</feature>
<feature type="transmembrane region" description="Helical" evidence="2">
    <location>
        <begin position="558"/>
        <end position="577"/>
    </location>
</feature>
<dbReference type="OrthoDB" id="3729996at2"/>
<gene>
    <name evidence="3" type="ORF">AWC14_24285</name>
</gene>
<feature type="region of interest" description="Disordered" evidence="1">
    <location>
        <begin position="41"/>
        <end position="105"/>
    </location>
</feature>
<evidence type="ECO:0008006" key="5">
    <source>
        <dbReference type="Google" id="ProtNLM"/>
    </source>
</evidence>
<dbReference type="Pfam" id="PF10101">
    <property type="entry name" value="DUF2339"/>
    <property type="match status" value="1"/>
</dbReference>
<dbReference type="AlphaFoldDB" id="A0A1X1Y9Y3"/>
<feature type="transmembrane region" description="Helical" evidence="2">
    <location>
        <begin position="279"/>
        <end position="297"/>
    </location>
</feature>
<evidence type="ECO:0000313" key="4">
    <source>
        <dbReference type="Proteomes" id="UP000193487"/>
    </source>
</evidence>
<feature type="transmembrane region" description="Helical" evidence="2">
    <location>
        <begin position="526"/>
        <end position="546"/>
    </location>
</feature>
<sequence length="619" mass="63259">MTDPHVVITRLSADFESISRQMSRVSTDLAELDRYFASWAAGPQSTPAPTPSPVAPALTSPATPPAPAKPRSTPPPAATRPAQAQRTEPPPPPGWLPPSTRTPWEPREWRLPDSALIGKILAVAGVAVTLVGVVLLLVLAAKAGLLSPQIRVAGGGALAVALVTVGARLHSRPGGRVGAIALAATGIATGYLDVIAVTTIYRWVPAAAGLAIAAAVGGAGLALARRWDSEHLGLLVVVPLIGLAPAITHGVDLMVIGFMLALSVAALAVQWGKDWIWMYAARIAAPTVPALIALATIGADDPWLVGVACGLAALLAIVSGLALASTITNTTALAVLAAVGTLPVLACGVAVDRVLATLLTASLAAGLLALVVLGRELPRIVVQVWSVLSAASALIAVTTAFNGYLEAPVLLAMAIVVAVAGRRDAIARWVAAGFGFFGLAAYLHYAPPGNLLTGTTVPTSVAVATLVTSLLVIAYVAAMAPVHTLIDARDPDLTRLLAIAGAAQLVYAVTMFTVTAGVLIGGTSDGFLAGHMAATICWIAMAATLFGYARRVSNQRRAIAVIGALALTAAATAKLFLFDLGTLDGIFRVTAFIVVGLVLLAMGTGYARSLAQRDRSLQH</sequence>
<name>A0A1X1Y9Y3_9MYCO</name>
<accession>A0A1X1Y9Y3</accession>
<feature type="transmembrane region" description="Helical" evidence="2">
    <location>
        <begin position="177"/>
        <end position="197"/>
    </location>
</feature>
<feature type="transmembrane region" description="Helical" evidence="2">
    <location>
        <begin position="357"/>
        <end position="373"/>
    </location>
</feature>
<feature type="transmembrane region" description="Helical" evidence="2">
    <location>
        <begin position="203"/>
        <end position="224"/>
    </location>
</feature>
<evidence type="ECO:0000256" key="2">
    <source>
        <dbReference type="SAM" id="Phobius"/>
    </source>
</evidence>
<feature type="transmembrane region" description="Helical" evidence="2">
    <location>
        <begin position="152"/>
        <end position="170"/>
    </location>
</feature>
<dbReference type="RefSeq" id="WP_057003117.1">
    <property type="nucleotide sequence ID" value="NZ_LLXQ01000003.1"/>
</dbReference>
<keyword evidence="4" id="KW-1185">Reference proteome</keyword>
<dbReference type="InterPro" id="IPR019286">
    <property type="entry name" value="DUF2339_TM"/>
</dbReference>
<dbReference type="PANTHER" id="PTHR38434:SF1">
    <property type="entry name" value="BLL2549 PROTEIN"/>
    <property type="match status" value="1"/>
</dbReference>
<feature type="transmembrane region" description="Helical" evidence="2">
    <location>
        <begin position="589"/>
        <end position="607"/>
    </location>
</feature>
<feature type="transmembrane region" description="Helical" evidence="2">
    <location>
        <begin position="457"/>
        <end position="476"/>
    </location>
</feature>
<feature type="transmembrane region" description="Helical" evidence="2">
    <location>
        <begin position="253"/>
        <end position="272"/>
    </location>
</feature>
<keyword evidence="2" id="KW-0472">Membrane</keyword>
<feature type="compositionally biased region" description="Pro residues" evidence="1">
    <location>
        <begin position="62"/>
        <end position="78"/>
    </location>
</feature>
<feature type="transmembrane region" description="Helical" evidence="2">
    <location>
        <begin position="380"/>
        <end position="397"/>
    </location>
</feature>
<organism evidence="3 4">
    <name type="scientific">Mycobacterium kyorinense</name>
    <dbReference type="NCBI Taxonomy" id="487514"/>
    <lineage>
        <taxon>Bacteria</taxon>
        <taxon>Bacillati</taxon>
        <taxon>Actinomycetota</taxon>
        <taxon>Actinomycetes</taxon>
        <taxon>Mycobacteriales</taxon>
        <taxon>Mycobacteriaceae</taxon>
        <taxon>Mycobacterium</taxon>
    </lineage>
</organism>
<feature type="transmembrane region" description="Helical" evidence="2">
    <location>
        <begin position="116"/>
        <end position="140"/>
    </location>
</feature>
<feature type="transmembrane region" description="Helical" evidence="2">
    <location>
        <begin position="303"/>
        <end position="324"/>
    </location>
</feature>
<comment type="caution">
    <text evidence="3">The sequence shown here is derived from an EMBL/GenBank/DDBJ whole genome shotgun (WGS) entry which is preliminary data.</text>
</comment>
<feature type="transmembrane region" description="Helical" evidence="2">
    <location>
        <begin position="403"/>
        <end position="420"/>
    </location>
</feature>
<keyword evidence="2" id="KW-0812">Transmembrane</keyword>
<evidence type="ECO:0000256" key="1">
    <source>
        <dbReference type="SAM" id="MobiDB-lite"/>
    </source>
</evidence>
<feature type="transmembrane region" description="Helical" evidence="2">
    <location>
        <begin position="427"/>
        <end position="445"/>
    </location>
</feature>
<feature type="transmembrane region" description="Helical" evidence="2">
    <location>
        <begin position="231"/>
        <end position="247"/>
    </location>
</feature>
<keyword evidence="2" id="KW-1133">Transmembrane helix</keyword>